<evidence type="ECO:0000313" key="2">
    <source>
        <dbReference type="EMBL" id="MDV5823499.1"/>
    </source>
</evidence>
<dbReference type="Proteomes" id="UP001185984">
    <property type="component" value="Unassembled WGS sequence"/>
</dbReference>
<reference evidence="3" key="1">
    <citation type="journal article" date="2022" name="J Environ Chem Eng">
        <title>Biodegradation of petroleum oil using a constructed nonpathogenic and heavy metal-tolerant bacterial consortium isolated from marine sponges.</title>
        <authorList>
            <person name="Dechsakulwatana C."/>
            <person name="Rungsihiranrut A."/>
            <person name="Muangchinda C."/>
            <person name="Ningthoujam R."/>
            <person name="Klankeo P."/>
            <person name="Pinyakong O."/>
        </authorList>
    </citation>
    <scope>NUCLEOTIDE SEQUENCE [LARGE SCALE GENOMIC DNA]</scope>
    <source>
        <strain evidence="3">MO2-4</strain>
    </source>
</reference>
<dbReference type="RefSeq" id="WP_228165667.1">
    <property type="nucleotide sequence ID" value="NZ_JAPTHD010000002.1"/>
</dbReference>
<protein>
    <submittedName>
        <fullName evidence="2">Uncharacterized protein</fullName>
    </submittedName>
</protein>
<comment type="caution">
    <text evidence="2">The sequence shown here is derived from an EMBL/GenBank/DDBJ whole genome shotgun (WGS) entry which is preliminary data.</text>
</comment>
<evidence type="ECO:0000256" key="1">
    <source>
        <dbReference type="SAM" id="MobiDB-lite"/>
    </source>
</evidence>
<proteinExistence type="predicted"/>
<name>A0ABU3ZVE1_9SPHN</name>
<evidence type="ECO:0000313" key="3">
    <source>
        <dbReference type="Proteomes" id="UP001185984"/>
    </source>
</evidence>
<keyword evidence="3" id="KW-1185">Reference proteome</keyword>
<gene>
    <name evidence="2" type="ORF">O0R41_07825</name>
</gene>
<dbReference type="EMBL" id="JAPTHD010000002">
    <property type="protein sequence ID" value="MDV5823499.1"/>
    <property type="molecule type" value="Genomic_DNA"/>
</dbReference>
<organism evidence="2 3">
    <name type="scientific">Sphingobium naphthae</name>
    <dbReference type="NCBI Taxonomy" id="1886786"/>
    <lineage>
        <taxon>Bacteria</taxon>
        <taxon>Pseudomonadati</taxon>
        <taxon>Pseudomonadota</taxon>
        <taxon>Alphaproteobacteria</taxon>
        <taxon>Sphingomonadales</taxon>
        <taxon>Sphingomonadaceae</taxon>
        <taxon>Sphingobium</taxon>
    </lineage>
</organism>
<sequence length="84" mass="9240">MQIAFGTARPSFAKGYSPLYHAGETNRCPSCTRQHWIVGRMVAECAFCGTALPLEQFSTYGASPRIERTGPTMSELPEELRAIS</sequence>
<accession>A0ABU3ZVE1</accession>
<feature type="region of interest" description="Disordered" evidence="1">
    <location>
        <begin position="63"/>
        <end position="84"/>
    </location>
</feature>